<dbReference type="Proteomes" id="UP000887561">
    <property type="component" value="Unplaced"/>
</dbReference>
<dbReference type="PANTHER" id="PTHR11972:SF175">
    <property type="entry name" value="NAD(P)H OXIDASE (H2O2-FORMING)"/>
    <property type="match status" value="1"/>
</dbReference>
<evidence type="ECO:0000256" key="17">
    <source>
        <dbReference type="PIRSR" id="PIRSR619791-2"/>
    </source>
</evidence>
<keyword evidence="5 18" id="KW-0812">Transmembrane</keyword>
<evidence type="ECO:0000256" key="5">
    <source>
        <dbReference type="ARBA" id="ARBA00022692"/>
    </source>
</evidence>
<keyword evidence="14" id="KW-0575">Peroxidase</keyword>
<dbReference type="InterPro" id="IPR010255">
    <property type="entry name" value="Haem_peroxidase_sf"/>
</dbReference>
<dbReference type="PANTHER" id="PTHR11972">
    <property type="entry name" value="NADPH OXIDASE"/>
    <property type="match status" value="1"/>
</dbReference>
<comment type="catalytic activity">
    <reaction evidence="15">
        <text>NADH + O2 + H(+) = H2O2 + NAD(+)</text>
        <dbReference type="Rhea" id="RHEA:11264"/>
        <dbReference type="ChEBI" id="CHEBI:15378"/>
        <dbReference type="ChEBI" id="CHEBI:15379"/>
        <dbReference type="ChEBI" id="CHEBI:16240"/>
        <dbReference type="ChEBI" id="CHEBI:57540"/>
        <dbReference type="ChEBI" id="CHEBI:57945"/>
        <dbReference type="EC" id="1.6.3.1"/>
    </reaction>
</comment>
<evidence type="ECO:0000256" key="6">
    <source>
        <dbReference type="ARBA" id="ARBA00022723"/>
    </source>
</evidence>
<dbReference type="InterPro" id="IPR037120">
    <property type="entry name" value="Haem_peroxidase_sf_animal"/>
</dbReference>
<proteinExistence type="inferred from homology"/>
<keyword evidence="10" id="KW-0521">NADP</keyword>
<dbReference type="InterPro" id="IPR013112">
    <property type="entry name" value="FAD-bd_8"/>
</dbReference>
<keyword evidence="17" id="KW-0408">Iron</keyword>
<keyword evidence="4" id="KW-0285">Flavoprotein</keyword>
<protein>
    <recommendedName>
        <fullName evidence="3">NAD(P)H oxidase (H2O2-forming)</fullName>
        <ecNumber evidence="3">1.6.3.1</ecNumber>
    </recommendedName>
</protein>
<dbReference type="SUPFAM" id="SSF63380">
    <property type="entry name" value="Riboflavin synthase domain-like"/>
    <property type="match status" value="1"/>
</dbReference>
<dbReference type="InterPro" id="IPR017938">
    <property type="entry name" value="Riboflavin_synthase-like_b-brl"/>
</dbReference>
<dbReference type="GO" id="GO:0016174">
    <property type="term" value="F:NAD(P)H oxidase H2O2-forming activity"/>
    <property type="evidence" value="ECO:0007669"/>
    <property type="project" value="UniProtKB-EC"/>
</dbReference>
<evidence type="ECO:0000259" key="20">
    <source>
        <dbReference type="PROSITE" id="PS51384"/>
    </source>
</evidence>
<comment type="subcellular location">
    <subcellularLocation>
        <location evidence="1">Membrane</location>
        <topology evidence="1">Multi-pass membrane protein</topology>
    </subcellularLocation>
</comment>
<dbReference type="Gene3D" id="1.10.238.10">
    <property type="entry name" value="EF-hand"/>
    <property type="match status" value="1"/>
</dbReference>
<dbReference type="GO" id="GO:0009653">
    <property type="term" value="P:anatomical structure morphogenesis"/>
    <property type="evidence" value="ECO:0007669"/>
    <property type="project" value="UniProtKB-ARBA"/>
</dbReference>
<dbReference type="InterPro" id="IPR011992">
    <property type="entry name" value="EF-hand-dom_pair"/>
</dbReference>
<dbReference type="InterPro" id="IPR013130">
    <property type="entry name" value="Fe3_Rdtase_TM_dom"/>
</dbReference>
<dbReference type="PRINTS" id="PR00457">
    <property type="entry name" value="ANPEROXIDASE"/>
</dbReference>
<accession>A0A915MH54</accession>
<evidence type="ECO:0000313" key="22">
    <source>
        <dbReference type="WBParaSite" id="scaffold3606_cov262.g6855"/>
    </source>
</evidence>
<dbReference type="SUPFAM" id="SSF47473">
    <property type="entry name" value="EF-hand"/>
    <property type="match status" value="1"/>
</dbReference>
<keyword evidence="11 18" id="KW-1133">Transmembrane helix</keyword>
<feature type="domain" description="EF-hand" evidence="19">
    <location>
        <begin position="723"/>
        <end position="758"/>
    </location>
</feature>
<keyword evidence="14" id="KW-0376">Hydrogen peroxide</keyword>
<dbReference type="EC" id="1.6.3.1" evidence="3"/>
<evidence type="ECO:0000256" key="4">
    <source>
        <dbReference type="ARBA" id="ARBA00022630"/>
    </source>
</evidence>
<dbReference type="InterPro" id="IPR050369">
    <property type="entry name" value="RBOH/FRE"/>
</dbReference>
<dbReference type="Gene3D" id="2.40.30.10">
    <property type="entry name" value="Translation factors"/>
    <property type="match status" value="1"/>
</dbReference>
<dbReference type="InterPro" id="IPR002048">
    <property type="entry name" value="EF_hand_dom"/>
</dbReference>
<dbReference type="Pfam" id="PF08022">
    <property type="entry name" value="FAD_binding_8"/>
    <property type="match status" value="1"/>
</dbReference>
<keyword evidence="8" id="KW-0274">FAD</keyword>
<evidence type="ECO:0000256" key="18">
    <source>
        <dbReference type="SAM" id="Phobius"/>
    </source>
</evidence>
<dbReference type="GO" id="GO:0020037">
    <property type="term" value="F:heme binding"/>
    <property type="evidence" value="ECO:0007669"/>
    <property type="project" value="InterPro"/>
</dbReference>
<keyword evidence="13 18" id="KW-0472">Membrane</keyword>
<sequence>MKVIKINSLQRVSEYQRFDGWFNNLANPQWGSVGSRLHRDAPSSYQDGVYRLDSSLPSARVISGQVIAYEIMQSTQNSCPLEMHKIPVERCDPIFDKDCEGKTDIPFTRAKYDKGTGHGLNSPREQINERTSWIDASFLYSTQEPWVAALRSFENGTLLEGPMPGYPPFNDPHIPLINPPPPQIHRLMNPERLFILGDPRINENPGLLSFGLILFRWHNIQALRLQQEFPEWTDEELFQGARRLVIATLQSIVLYEFLPVLLSISKEEIPEYQGYNPHVPPGISHSFATTAFRFPHTLVPPALLLRKRNGNFLGMASQIAEDEDHIVVEDLRDFIFGPMHFTRLDKINKLANLYDFKIDRLDAYVGGMLEADGNGPGELFSAIIKDQFLRLRESDRFWFENRQNGLFTDREIFFIRRITLRDIIRQTTSIGKEDIQENVKINLNSIQNFVLIKVCIGIGYLLVQRRKKMGMLFEPGAIKKQNQESTEDEGIIAKDQKLVFPAIEWLNETFCRSILVELNSEYSQLKILKRRSGGILRKLDFGDVNVLRLTVTKSGSVRKGQGPFVCISLPKNYDIVLRLRSKHQWSKFRSSLGNCLLKHGKLLKEVEAENDVLLEAAETKDKRQSKLDHFFREAYSRAFNDPALSDSSQISNTNFNSMQQVMAMTLTKAEFAEALGMRTSDLFVQRMFACMAANSNEEIDGGNDTVVTFQEFLDVLRKFTQGSLREKLQLVFDMCDLEREGRVQRKQFCEFVKSLNIAAGVRIDQEVQDQVLECVLKRAGVDPERDILTYKDFEAIFSQMVDIRRPVGVHLRGVNMRINLEETQSLNSFAVTSEVKDPFDKNSISLLLSYLESYRQHIVILFLFFAANAIVFLERFWFYRYENEHRDLRRVMGVGIAITRGAAAALSFDMALILLTVCRNILTILRESFVGEYIPLDSAITFHKIVAITAGVFAAIHTIGHCVNFYHVATQSQEGLACLFQEAVFGSNFLPSIYYWFFQTLTGLTGILLVALMSIIYVFSAPAVMKRAYHAFRLTHLLNILLYAFTILHGLPKLLDSPKFWYIVLGPTIIFIIDRIIGMRKQYKQLRIVEAAVLPSDIIYIQFKRPHSFKFRSGQWVRISCPALSCAFNEHHAFSLASAPQAQTLALFIKAVGPWTWSLRNEITEAQENGLVYPVLNLDGPYGDGNQEWYNHEVVVMVGGGIGVTPYASTLMDLVLERASGNHSGIRCKRYICEKHFRGNNSGHSMFTGLRATNHFGRPNFDLFFKFLQSRHQDVSDIGVFSCGPAQVNKQIRRACTEANRIRNAPSFVHRFETF</sequence>
<dbReference type="SUPFAM" id="SSF48113">
    <property type="entry name" value="Heme-dependent peroxidases"/>
    <property type="match status" value="1"/>
</dbReference>
<keyword evidence="12" id="KW-0560">Oxidoreductase</keyword>
<dbReference type="InterPro" id="IPR019791">
    <property type="entry name" value="Haem_peroxidase_animal"/>
</dbReference>
<dbReference type="GO" id="GO:0016175">
    <property type="term" value="F:superoxide-generating NAD(P)H oxidase activity"/>
    <property type="evidence" value="ECO:0007669"/>
    <property type="project" value="UniProtKB-ARBA"/>
</dbReference>
<evidence type="ECO:0000256" key="3">
    <source>
        <dbReference type="ARBA" id="ARBA00012698"/>
    </source>
</evidence>
<keyword evidence="21" id="KW-1185">Reference proteome</keyword>
<dbReference type="SFLD" id="SFLDG01169">
    <property type="entry name" value="NADPH_oxidase_subgroup_(NOX)"/>
    <property type="match status" value="1"/>
</dbReference>
<dbReference type="CDD" id="cd06186">
    <property type="entry name" value="NOX_Duox_like_FAD_NADP"/>
    <property type="match status" value="1"/>
</dbReference>
<keyword evidence="7" id="KW-0677">Repeat</keyword>
<dbReference type="Gene3D" id="1.10.640.10">
    <property type="entry name" value="Haem peroxidase domain superfamily, animal type"/>
    <property type="match status" value="2"/>
</dbReference>
<evidence type="ECO:0000256" key="9">
    <source>
        <dbReference type="ARBA" id="ARBA00022837"/>
    </source>
</evidence>
<comment type="catalytic activity">
    <reaction evidence="16">
        <text>NADPH + O2 + H(+) = H2O2 + NADP(+)</text>
        <dbReference type="Rhea" id="RHEA:11260"/>
        <dbReference type="ChEBI" id="CHEBI:15378"/>
        <dbReference type="ChEBI" id="CHEBI:15379"/>
        <dbReference type="ChEBI" id="CHEBI:16240"/>
        <dbReference type="ChEBI" id="CHEBI:57783"/>
        <dbReference type="ChEBI" id="CHEBI:58349"/>
        <dbReference type="EC" id="1.6.3.1"/>
    </reaction>
</comment>
<evidence type="ECO:0000256" key="7">
    <source>
        <dbReference type="ARBA" id="ARBA00022737"/>
    </source>
</evidence>
<dbReference type="GO" id="GO:0006979">
    <property type="term" value="P:response to oxidative stress"/>
    <property type="evidence" value="ECO:0007669"/>
    <property type="project" value="InterPro"/>
</dbReference>
<dbReference type="WBParaSite" id="scaffold3606_cov262.g6855">
    <property type="protein sequence ID" value="scaffold3606_cov262.g6855"/>
    <property type="gene ID" value="scaffold3606_cov262.g6855"/>
</dbReference>
<evidence type="ECO:0000256" key="14">
    <source>
        <dbReference type="ARBA" id="ARBA00023324"/>
    </source>
</evidence>
<keyword evidence="9" id="KW-0106">Calcium</keyword>
<name>A0A915MH54_MELJA</name>
<keyword evidence="17" id="KW-0349">Heme</keyword>
<feature type="transmembrane region" description="Helical" evidence="18">
    <location>
        <begin position="993"/>
        <end position="1019"/>
    </location>
</feature>
<evidence type="ECO:0000256" key="10">
    <source>
        <dbReference type="ARBA" id="ARBA00022857"/>
    </source>
</evidence>
<evidence type="ECO:0000256" key="15">
    <source>
        <dbReference type="ARBA" id="ARBA00047455"/>
    </source>
</evidence>
<dbReference type="GO" id="GO:0004601">
    <property type="term" value="F:peroxidase activity"/>
    <property type="evidence" value="ECO:0007669"/>
    <property type="project" value="InterPro"/>
</dbReference>
<evidence type="ECO:0000256" key="12">
    <source>
        <dbReference type="ARBA" id="ARBA00023002"/>
    </source>
</evidence>
<dbReference type="GO" id="GO:0042554">
    <property type="term" value="P:superoxide anion generation"/>
    <property type="evidence" value="ECO:0007669"/>
    <property type="project" value="TreeGrafter"/>
</dbReference>
<comment type="similarity">
    <text evidence="2">In the N-terminal section; belongs to the peroxidase family.</text>
</comment>
<evidence type="ECO:0000256" key="1">
    <source>
        <dbReference type="ARBA" id="ARBA00004141"/>
    </source>
</evidence>
<feature type="binding site" description="axial binding residue" evidence="17">
    <location>
        <position position="296"/>
    </location>
    <ligand>
        <name>heme b</name>
        <dbReference type="ChEBI" id="CHEBI:60344"/>
    </ligand>
    <ligandPart>
        <name>Fe</name>
        <dbReference type="ChEBI" id="CHEBI:18248"/>
    </ligandPart>
</feature>
<organism evidence="21 22">
    <name type="scientific">Meloidogyne javanica</name>
    <name type="common">Root-knot nematode worm</name>
    <dbReference type="NCBI Taxonomy" id="6303"/>
    <lineage>
        <taxon>Eukaryota</taxon>
        <taxon>Metazoa</taxon>
        <taxon>Ecdysozoa</taxon>
        <taxon>Nematoda</taxon>
        <taxon>Chromadorea</taxon>
        <taxon>Rhabditida</taxon>
        <taxon>Tylenchina</taxon>
        <taxon>Tylenchomorpha</taxon>
        <taxon>Tylenchoidea</taxon>
        <taxon>Meloidogynidae</taxon>
        <taxon>Meloidogyninae</taxon>
        <taxon>Meloidogyne</taxon>
        <taxon>Meloidogyne incognita group</taxon>
    </lineage>
</organism>
<feature type="domain" description="FAD-binding FR-type" evidence="20">
    <location>
        <begin position="1081"/>
        <end position="1188"/>
    </location>
</feature>
<dbReference type="GO" id="GO:0043020">
    <property type="term" value="C:NADPH oxidase complex"/>
    <property type="evidence" value="ECO:0007669"/>
    <property type="project" value="TreeGrafter"/>
</dbReference>
<dbReference type="SUPFAM" id="SSF52343">
    <property type="entry name" value="Ferredoxin reductase-like, C-terminal NADP-linked domain"/>
    <property type="match status" value="1"/>
</dbReference>
<dbReference type="Pfam" id="PF08030">
    <property type="entry name" value="NAD_binding_6"/>
    <property type="match status" value="1"/>
</dbReference>
<evidence type="ECO:0000256" key="8">
    <source>
        <dbReference type="ARBA" id="ARBA00022827"/>
    </source>
</evidence>
<feature type="transmembrane region" description="Helical" evidence="18">
    <location>
        <begin position="858"/>
        <end position="879"/>
    </location>
</feature>
<dbReference type="PROSITE" id="PS50292">
    <property type="entry name" value="PEROXIDASE_3"/>
    <property type="match status" value="1"/>
</dbReference>
<dbReference type="PROSITE" id="PS51384">
    <property type="entry name" value="FAD_FR"/>
    <property type="match status" value="1"/>
</dbReference>
<evidence type="ECO:0000256" key="11">
    <source>
        <dbReference type="ARBA" id="ARBA00022989"/>
    </source>
</evidence>
<dbReference type="Gene3D" id="3.40.50.80">
    <property type="entry name" value="Nucleotide-binding domain of ferredoxin-NADP reductase (FNR) module"/>
    <property type="match status" value="2"/>
</dbReference>
<evidence type="ECO:0000256" key="13">
    <source>
        <dbReference type="ARBA" id="ARBA00023136"/>
    </source>
</evidence>
<feature type="transmembrane region" description="Helical" evidence="18">
    <location>
        <begin position="1031"/>
        <end position="1048"/>
    </location>
</feature>
<evidence type="ECO:0000256" key="16">
    <source>
        <dbReference type="ARBA" id="ARBA00048762"/>
    </source>
</evidence>
<dbReference type="InterPro" id="IPR017927">
    <property type="entry name" value="FAD-bd_FR_type"/>
</dbReference>
<feature type="transmembrane region" description="Helical" evidence="18">
    <location>
        <begin position="945"/>
        <end position="966"/>
    </location>
</feature>
<evidence type="ECO:0000313" key="21">
    <source>
        <dbReference type="Proteomes" id="UP000887561"/>
    </source>
</evidence>
<dbReference type="GO" id="GO:0005509">
    <property type="term" value="F:calcium ion binding"/>
    <property type="evidence" value="ECO:0007669"/>
    <property type="project" value="InterPro"/>
</dbReference>
<dbReference type="GO" id="GO:0042742">
    <property type="term" value="P:defense response to bacterium"/>
    <property type="evidence" value="ECO:0007669"/>
    <property type="project" value="UniProtKB-ARBA"/>
</dbReference>
<keyword evidence="6 17" id="KW-0479">Metal-binding</keyword>
<dbReference type="FunFam" id="2.40.30.10:FF:000059">
    <property type="entry name" value="dual oxidase isoform X1"/>
    <property type="match status" value="1"/>
</dbReference>
<dbReference type="Pfam" id="PF03098">
    <property type="entry name" value="An_peroxidase"/>
    <property type="match status" value="2"/>
</dbReference>
<evidence type="ECO:0000259" key="19">
    <source>
        <dbReference type="PROSITE" id="PS50222"/>
    </source>
</evidence>
<dbReference type="Pfam" id="PF01794">
    <property type="entry name" value="Ferric_reduct"/>
    <property type="match status" value="1"/>
</dbReference>
<feature type="transmembrane region" description="Helical" evidence="18">
    <location>
        <begin position="1060"/>
        <end position="1077"/>
    </location>
</feature>
<feature type="transmembrane region" description="Helical" evidence="18">
    <location>
        <begin position="891"/>
        <end position="917"/>
    </location>
</feature>
<dbReference type="InterPro" id="IPR013121">
    <property type="entry name" value="Fe_red_NAD-bd_6"/>
</dbReference>
<reference evidence="22" key="1">
    <citation type="submission" date="2022-11" db="UniProtKB">
        <authorList>
            <consortium name="WormBaseParasite"/>
        </authorList>
    </citation>
    <scope>IDENTIFICATION</scope>
</reference>
<dbReference type="InterPro" id="IPR039261">
    <property type="entry name" value="FNR_nucleotide-bd"/>
</dbReference>
<dbReference type="PROSITE" id="PS50222">
    <property type="entry name" value="EF_HAND_2"/>
    <property type="match status" value="1"/>
</dbReference>
<evidence type="ECO:0000256" key="2">
    <source>
        <dbReference type="ARBA" id="ARBA00005644"/>
    </source>
</evidence>
<dbReference type="GO" id="GO:0042744">
    <property type="term" value="P:hydrogen peroxide catabolic process"/>
    <property type="evidence" value="ECO:0007669"/>
    <property type="project" value="UniProtKB-KW"/>
</dbReference>